<dbReference type="GO" id="GO:0003677">
    <property type="term" value="F:DNA binding"/>
    <property type="evidence" value="ECO:0007669"/>
    <property type="project" value="UniProtKB-KW"/>
</dbReference>
<dbReference type="InterPro" id="IPR013325">
    <property type="entry name" value="RNA_pol_sigma_r2"/>
</dbReference>
<dbReference type="InterPro" id="IPR039425">
    <property type="entry name" value="RNA_pol_sigma-70-like"/>
</dbReference>
<gene>
    <name evidence="9" type="ORF">AZF04_07575</name>
</gene>
<dbReference type="Proteomes" id="UP000075806">
    <property type="component" value="Unassembled WGS sequence"/>
</dbReference>
<dbReference type="Gene3D" id="1.10.10.10">
    <property type="entry name" value="Winged helix-like DNA-binding domain superfamily/Winged helix DNA-binding domain"/>
    <property type="match status" value="1"/>
</dbReference>
<evidence type="ECO:0000256" key="2">
    <source>
        <dbReference type="ARBA" id="ARBA00023015"/>
    </source>
</evidence>
<sequence length="173" mass="20816">MEKTIVETWFELYETDITSYLIYYTGKVDVEDLVQDTFLIALKKMNQFKKQSNPKTWLISIARNQVIDKYRRQELLKRILSKIKEEPIYYECIEKKSLTKLEHEELYTAILQLKPFYREVVILRGILEIPAKEVGQILQCRLNKVHVTYHRALKQLKIQLMKEGQFNEYRTHS</sequence>
<evidence type="ECO:0000256" key="3">
    <source>
        <dbReference type="ARBA" id="ARBA00023082"/>
    </source>
</evidence>
<keyword evidence="3 6" id="KW-0731">Sigma factor</keyword>
<feature type="domain" description="RNA polymerase sigma factor 70 region 4 type 2" evidence="8">
    <location>
        <begin position="104"/>
        <end position="156"/>
    </location>
</feature>
<dbReference type="InterPro" id="IPR013249">
    <property type="entry name" value="RNA_pol_sigma70_r4_t2"/>
</dbReference>
<keyword evidence="4 6" id="KW-0238">DNA-binding</keyword>
<evidence type="ECO:0000259" key="8">
    <source>
        <dbReference type="Pfam" id="PF08281"/>
    </source>
</evidence>
<dbReference type="STRING" id="519424.AZF04_07575"/>
<keyword evidence="10" id="KW-1185">Reference proteome</keyword>
<dbReference type="AlphaFoldDB" id="A0A162DEG3"/>
<keyword evidence="5 6" id="KW-0804">Transcription</keyword>
<evidence type="ECO:0000313" key="9">
    <source>
        <dbReference type="EMBL" id="KYG29375.1"/>
    </source>
</evidence>
<dbReference type="InterPro" id="IPR014284">
    <property type="entry name" value="RNA_pol_sigma-70_dom"/>
</dbReference>
<dbReference type="SUPFAM" id="SSF88659">
    <property type="entry name" value="Sigma3 and sigma4 domains of RNA polymerase sigma factors"/>
    <property type="match status" value="1"/>
</dbReference>
<proteinExistence type="inferred from homology"/>
<dbReference type="Pfam" id="PF04542">
    <property type="entry name" value="Sigma70_r2"/>
    <property type="match status" value="1"/>
</dbReference>
<evidence type="ECO:0000259" key="7">
    <source>
        <dbReference type="Pfam" id="PF04542"/>
    </source>
</evidence>
<dbReference type="NCBIfam" id="TIGR02937">
    <property type="entry name" value="sigma70-ECF"/>
    <property type="match status" value="1"/>
</dbReference>
<reference evidence="9" key="1">
    <citation type="submission" date="2016-02" db="EMBL/GenBank/DDBJ databases">
        <title>Genome sequence of Bacillus trypoxylicola KCTC 13244(T).</title>
        <authorList>
            <person name="Jeong H."/>
            <person name="Park S.-H."/>
            <person name="Choi S.-K."/>
        </authorList>
    </citation>
    <scope>NUCLEOTIDE SEQUENCE [LARGE SCALE GENOMIC DNA]</scope>
    <source>
        <strain evidence="9">KCTC 13244</strain>
    </source>
</reference>
<comment type="similarity">
    <text evidence="1 6">Belongs to the sigma-70 factor family. ECF subfamily.</text>
</comment>
<dbReference type="Pfam" id="PF08281">
    <property type="entry name" value="Sigma70_r4_2"/>
    <property type="match status" value="1"/>
</dbReference>
<dbReference type="InterPro" id="IPR013324">
    <property type="entry name" value="RNA_pol_sigma_r3/r4-like"/>
</dbReference>
<dbReference type="PANTHER" id="PTHR43133">
    <property type="entry name" value="RNA POLYMERASE ECF-TYPE SIGMA FACTO"/>
    <property type="match status" value="1"/>
</dbReference>
<feature type="domain" description="RNA polymerase sigma-70 region 2" evidence="7">
    <location>
        <begin position="10"/>
        <end position="73"/>
    </location>
</feature>
<evidence type="ECO:0000256" key="4">
    <source>
        <dbReference type="ARBA" id="ARBA00023125"/>
    </source>
</evidence>
<dbReference type="InterPro" id="IPR007627">
    <property type="entry name" value="RNA_pol_sigma70_r2"/>
</dbReference>
<evidence type="ECO:0000256" key="6">
    <source>
        <dbReference type="RuleBase" id="RU000716"/>
    </source>
</evidence>
<comment type="caution">
    <text evidence="9">The sequence shown here is derived from an EMBL/GenBank/DDBJ whole genome shotgun (WGS) entry which is preliminary data.</text>
</comment>
<dbReference type="OrthoDB" id="2470088at2"/>
<evidence type="ECO:0000256" key="1">
    <source>
        <dbReference type="ARBA" id="ARBA00010641"/>
    </source>
</evidence>
<evidence type="ECO:0000256" key="5">
    <source>
        <dbReference type="ARBA" id="ARBA00023163"/>
    </source>
</evidence>
<evidence type="ECO:0000313" key="10">
    <source>
        <dbReference type="Proteomes" id="UP000075806"/>
    </source>
</evidence>
<protein>
    <recommendedName>
        <fullName evidence="6">RNA polymerase sigma factor</fullName>
    </recommendedName>
</protein>
<dbReference type="InterPro" id="IPR000838">
    <property type="entry name" value="RNA_pol_sigma70_ECF_CS"/>
</dbReference>
<dbReference type="EMBL" id="LTAO01000023">
    <property type="protein sequence ID" value="KYG29375.1"/>
    <property type="molecule type" value="Genomic_DNA"/>
</dbReference>
<dbReference type="RefSeq" id="WP_061949180.1">
    <property type="nucleotide sequence ID" value="NZ_LTAO01000023.1"/>
</dbReference>
<accession>A0A162DEG3</accession>
<dbReference type="PANTHER" id="PTHR43133:SF8">
    <property type="entry name" value="RNA POLYMERASE SIGMA FACTOR HI_1459-RELATED"/>
    <property type="match status" value="1"/>
</dbReference>
<organism evidence="9 10">
    <name type="scientific">Alkalihalobacillus trypoxylicola</name>
    <dbReference type="NCBI Taxonomy" id="519424"/>
    <lineage>
        <taxon>Bacteria</taxon>
        <taxon>Bacillati</taxon>
        <taxon>Bacillota</taxon>
        <taxon>Bacilli</taxon>
        <taxon>Bacillales</taxon>
        <taxon>Bacillaceae</taxon>
        <taxon>Alkalihalobacillus</taxon>
    </lineage>
</organism>
<dbReference type="InterPro" id="IPR036388">
    <property type="entry name" value="WH-like_DNA-bd_sf"/>
</dbReference>
<dbReference type="GO" id="GO:0016987">
    <property type="term" value="F:sigma factor activity"/>
    <property type="evidence" value="ECO:0007669"/>
    <property type="project" value="UniProtKB-KW"/>
</dbReference>
<dbReference type="GO" id="GO:0006352">
    <property type="term" value="P:DNA-templated transcription initiation"/>
    <property type="evidence" value="ECO:0007669"/>
    <property type="project" value="InterPro"/>
</dbReference>
<dbReference type="GO" id="GO:0006950">
    <property type="term" value="P:response to stress"/>
    <property type="evidence" value="ECO:0007669"/>
    <property type="project" value="UniProtKB-ARBA"/>
</dbReference>
<keyword evidence="2 6" id="KW-0805">Transcription regulation</keyword>
<name>A0A162DEG3_9BACI</name>
<dbReference type="SUPFAM" id="SSF88946">
    <property type="entry name" value="Sigma2 domain of RNA polymerase sigma factors"/>
    <property type="match status" value="1"/>
</dbReference>
<dbReference type="PROSITE" id="PS01063">
    <property type="entry name" value="SIGMA70_ECF"/>
    <property type="match status" value="1"/>
</dbReference>
<dbReference type="Gene3D" id="1.10.1740.10">
    <property type="match status" value="1"/>
</dbReference>